<protein>
    <submittedName>
        <fullName evidence="3">sn-glycerol-3-phosphate import ATP-binding protein UgpC</fullName>
        <ecNumber evidence="3">3.6.3.20</ecNumber>
    </submittedName>
</protein>
<feature type="domain" description="ABC transporter" evidence="2">
    <location>
        <begin position="17"/>
        <end position="65"/>
    </location>
</feature>
<dbReference type="GO" id="GO:0005524">
    <property type="term" value="F:ATP binding"/>
    <property type="evidence" value="ECO:0007669"/>
    <property type="project" value="UniProtKB-KW"/>
</dbReference>
<gene>
    <name evidence="3" type="primary">ugpC_1</name>
    <name evidence="3" type="ORF">CNEONATNEC25_00769</name>
</gene>
<proteinExistence type="predicted"/>
<keyword evidence="3" id="KW-0378">Hydrolase</keyword>
<dbReference type="AlphaFoldDB" id="A0A650M5J0"/>
<evidence type="ECO:0000313" key="3">
    <source>
        <dbReference type="EMBL" id="VCT83174.1"/>
    </source>
</evidence>
<dbReference type="InterPro" id="IPR050153">
    <property type="entry name" value="Metal_Ion_Import_ABC"/>
</dbReference>
<keyword evidence="3" id="KW-0547">Nucleotide-binding</keyword>
<dbReference type="Pfam" id="PF00005">
    <property type="entry name" value="ABC_tran"/>
    <property type="match status" value="1"/>
</dbReference>
<reference evidence="3 4" key="1">
    <citation type="submission" date="2018-06" db="EMBL/GenBank/DDBJ databases">
        <authorList>
            <consortium name="IHU Genomes"/>
        </authorList>
    </citation>
    <scope>NUCLEOTIDE SEQUENCE [LARGE SCALE GENOMIC DNA]</scope>
    <source>
        <strain evidence="3 4">NEC25</strain>
    </source>
</reference>
<accession>A0A650M5J0</accession>
<dbReference type="EMBL" id="UWJD01000001">
    <property type="protein sequence ID" value="VCT83174.1"/>
    <property type="molecule type" value="Genomic_DNA"/>
</dbReference>
<dbReference type="InterPro" id="IPR003439">
    <property type="entry name" value="ABC_transporter-like_ATP-bd"/>
</dbReference>
<dbReference type="PANTHER" id="PTHR42734:SF21">
    <property type="entry name" value="IRON ABC TRANSPORTER, ATP-BINDING PROTEIN"/>
    <property type="match status" value="1"/>
</dbReference>
<evidence type="ECO:0000313" key="4">
    <source>
        <dbReference type="Proteomes" id="UP000431451"/>
    </source>
</evidence>
<dbReference type="Gene3D" id="3.40.50.300">
    <property type="entry name" value="P-loop containing nucleotide triphosphate hydrolases"/>
    <property type="match status" value="1"/>
</dbReference>
<evidence type="ECO:0000256" key="1">
    <source>
        <dbReference type="ARBA" id="ARBA00022448"/>
    </source>
</evidence>
<evidence type="ECO:0000259" key="2">
    <source>
        <dbReference type="Pfam" id="PF00005"/>
    </source>
</evidence>
<keyword evidence="1" id="KW-0813">Transport</keyword>
<dbReference type="InterPro" id="IPR027417">
    <property type="entry name" value="P-loop_NTPase"/>
</dbReference>
<organism evidence="3 4">
    <name type="scientific">Clostridium neonatale</name>
    <dbReference type="NCBI Taxonomy" id="137838"/>
    <lineage>
        <taxon>Bacteria</taxon>
        <taxon>Bacillati</taxon>
        <taxon>Bacillota</taxon>
        <taxon>Clostridia</taxon>
        <taxon>Eubacteriales</taxon>
        <taxon>Clostridiaceae</taxon>
        <taxon>Clostridium</taxon>
    </lineage>
</organism>
<dbReference type="PANTHER" id="PTHR42734">
    <property type="entry name" value="METAL TRANSPORT SYSTEM ATP-BINDING PROTEIN TM_0124-RELATED"/>
    <property type="match status" value="1"/>
</dbReference>
<keyword evidence="3" id="KW-0067">ATP-binding</keyword>
<name>A0A650M5J0_9CLOT</name>
<sequence length="81" mass="9290">MIDSLSLRISDEELIKVMSIMKKLNIDGLAKKRMTELSGGQQQMVSLAQAIIKDPKVLLLDEPLNNFDIYRQFEILDIIKK</sequence>
<dbReference type="GO" id="GO:0016887">
    <property type="term" value="F:ATP hydrolysis activity"/>
    <property type="evidence" value="ECO:0007669"/>
    <property type="project" value="InterPro"/>
</dbReference>
<dbReference type="EC" id="3.6.3.20" evidence="3"/>
<dbReference type="SUPFAM" id="SSF52540">
    <property type="entry name" value="P-loop containing nucleoside triphosphate hydrolases"/>
    <property type="match status" value="1"/>
</dbReference>
<dbReference type="Proteomes" id="UP000431451">
    <property type="component" value="Unassembled WGS sequence"/>
</dbReference>